<keyword evidence="4 5" id="KW-0472">Membrane</keyword>
<feature type="domain" description="Lipopolysaccharide assembly protein A" evidence="6">
    <location>
        <begin position="24"/>
        <end position="76"/>
    </location>
</feature>
<accession>A0ABW4BGV2</accession>
<dbReference type="InterPro" id="IPR010445">
    <property type="entry name" value="LapA_dom"/>
</dbReference>
<dbReference type="EMBL" id="JBHTOA010000023">
    <property type="protein sequence ID" value="MFD1398753.1"/>
    <property type="molecule type" value="Genomic_DNA"/>
</dbReference>
<protein>
    <submittedName>
        <fullName evidence="7">Lipopolysaccharide assembly protein LapA domain-containing protein</fullName>
    </submittedName>
</protein>
<evidence type="ECO:0000256" key="4">
    <source>
        <dbReference type="ARBA" id="ARBA00023136"/>
    </source>
</evidence>
<keyword evidence="2 5" id="KW-0812">Transmembrane</keyword>
<dbReference type="Proteomes" id="UP001597199">
    <property type="component" value="Unassembled WGS sequence"/>
</dbReference>
<dbReference type="PANTHER" id="PTHR41335">
    <property type="entry name" value="MEMBRANE PROTEIN-RELATED"/>
    <property type="match status" value="1"/>
</dbReference>
<keyword evidence="8" id="KW-1185">Reference proteome</keyword>
<keyword evidence="1" id="KW-1003">Cell membrane</keyword>
<evidence type="ECO:0000313" key="8">
    <source>
        <dbReference type="Proteomes" id="UP001597199"/>
    </source>
</evidence>
<dbReference type="RefSeq" id="WP_204118737.1">
    <property type="nucleotide sequence ID" value="NZ_BOLV01000007.1"/>
</dbReference>
<evidence type="ECO:0000256" key="3">
    <source>
        <dbReference type="ARBA" id="ARBA00022989"/>
    </source>
</evidence>
<evidence type="ECO:0000256" key="2">
    <source>
        <dbReference type="ARBA" id="ARBA00022692"/>
    </source>
</evidence>
<name>A0ABW4BGV2_9LACO</name>
<gene>
    <name evidence="7" type="ORF">ACFQ41_05480</name>
</gene>
<dbReference type="Pfam" id="PF06305">
    <property type="entry name" value="LapA_dom"/>
    <property type="match status" value="1"/>
</dbReference>
<evidence type="ECO:0000313" key="7">
    <source>
        <dbReference type="EMBL" id="MFD1398753.1"/>
    </source>
</evidence>
<reference evidence="8" key="1">
    <citation type="journal article" date="2019" name="Int. J. Syst. Evol. Microbiol.">
        <title>The Global Catalogue of Microorganisms (GCM) 10K type strain sequencing project: providing services to taxonomists for standard genome sequencing and annotation.</title>
        <authorList>
            <consortium name="The Broad Institute Genomics Platform"/>
            <consortium name="The Broad Institute Genome Sequencing Center for Infectious Disease"/>
            <person name="Wu L."/>
            <person name="Ma J."/>
        </authorList>
    </citation>
    <scope>NUCLEOTIDE SEQUENCE [LARGE SCALE GENOMIC DNA]</scope>
    <source>
        <strain evidence="8">CCM 9110</strain>
    </source>
</reference>
<comment type="caution">
    <text evidence="7">The sequence shown here is derived from an EMBL/GenBank/DDBJ whole genome shotgun (WGS) entry which is preliminary data.</text>
</comment>
<evidence type="ECO:0000256" key="1">
    <source>
        <dbReference type="ARBA" id="ARBA00022475"/>
    </source>
</evidence>
<sequence>MKNQQRLIVGLVLALVLIIFAVLNGQGVDVNFFGAQFTWPLIVVIVVSVIIGAVITFLVSTTGLSKMKKELKSAQAAEAGAAEAQAKAVKEATADLTAQVAALQKELAAAKAPTEDSQA</sequence>
<keyword evidence="3 5" id="KW-1133">Transmembrane helix</keyword>
<feature type="transmembrane region" description="Helical" evidence="5">
    <location>
        <begin position="7"/>
        <end position="25"/>
    </location>
</feature>
<dbReference type="PANTHER" id="PTHR41335:SF1">
    <property type="entry name" value="MEMBRANE PROTEIN"/>
    <property type="match status" value="1"/>
</dbReference>
<evidence type="ECO:0000259" key="6">
    <source>
        <dbReference type="Pfam" id="PF06305"/>
    </source>
</evidence>
<organism evidence="7 8">
    <name type="scientific">Lacticaseibacillus suilingensis</name>
    <dbReference type="NCBI Taxonomy" id="2799577"/>
    <lineage>
        <taxon>Bacteria</taxon>
        <taxon>Bacillati</taxon>
        <taxon>Bacillota</taxon>
        <taxon>Bacilli</taxon>
        <taxon>Lactobacillales</taxon>
        <taxon>Lactobacillaceae</taxon>
        <taxon>Lacticaseibacillus</taxon>
    </lineage>
</organism>
<proteinExistence type="predicted"/>
<feature type="transmembrane region" description="Helical" evidence="5">
    <location>
        <begin position="37"/>
        <end position="59"/>
    </location>
</feature>
<evidence type="ECO:0000256" key="5">
    <source>
        <dbReference type="SAM" id="Phobius"/>
    </source>
</evidence>